<evidence type="ECO:0000256" key="1">
    <source>
        <dbReference type="SAM" id="MobiDB-lite"/>
    </source>
</evidence>
<proteinExistence type="predicted"/>
<dbReference type="EMBL" id="JALJOQ010000267">
    <property type="protein sequence ID" value="KAK9786678.1"/>
    <property type="molecule type" value="Genomic_DNA"/>
</dbReference>
<accession>A0AAW1NHL6</accession>
<dbReference type="InterPro" id="IPR008709">
    <property type="entry name" value="Neurochondrin"/>
</dbReference>
<dbReference type="Proteomes" id="UP001465755">
    <property type="component" value="Unassembled WGS sequence"/>
</dbReference>
<dbReference type="Pfam" id="PF05536">
    <property type="entry name" value="Neurochondrin"/>
    <property type="match status" value="2"/>
</dbReference>
<dbReference type="PANTHER" id="PTHR13109">
    <property type="entry name" value="NEUROCHONDRIN"/>
    <property type="match status" value="1"/>
</dbReference>
<evidence type="ECO:0000313" key="3">
    <source>
        <dbReference type="Proteomes" id="UP001465755"/>
    </source>
</evidence>
<sequence length="796" mass="86445">MRKGFFSNRPTRQSETATPDHQPQDELRSHRIRVESDPAQQSSDADGALAGVFYNGAASEADRVEIRKLLKAPEALERCLTALKGPSDEARLSGLVVAAGLVKSLRGNQLEELRQIEAAVGQDFLRRLLVSMQPSLKKVRYPVGPADSVELGLVLLAAFLEIPGYAETELVITSAPLFARVISVGSIRGALKHLNTAQSADTPDQSLGACLDLAHALASSSDPIARQAAMRHGVLSAAAKCLAGHVPKHKDLAMQTLLLLSACLDHPSRADCFPVTMPQGKKLEAKLNKDAAGHAVWLQHLRSGVHQLLRAPLPPNLRHGALQLAAAATQLAGPAWLLGGSQEHEKGSFFQGDADAAEAIGPVVGLRGESLRDAMENENGQPHTRVQEVTPGPSQMLAGERAQQVLAAILSLLEAAVDALIQSTEAAEAAANGEPISSATLHSFTDKVASGLMVTLHDATKLLVEYLEVKAEQEGGLEEPLSLAVARSLGRFLRSPEVLTILLQRLTNAADAPELRYLTSRRQLPKYDDKSFVRQQAAILGPGTILVELLDDSVWKMRAGQDKQCSPIVFVNRTTLSDCVDALAKWSRVSRTLIVDVQAMQKELEALLRKMNPVERASDEMPYNSTVVVVGLMAAQVMSGLADCGFPILNVNHFADLIIRGLEKGQAVTRAHHTNLMNKHMRAGLFGSDEEGWSRYRLDCEQVTEHWERLLQCAIVLPELVPDFALHAAAHEWVKAHGGKPEVSVSHERELEVRLFCQAVHKVAEKMVAEHQGGRLGASEARDFKIMQRMLRSHET</sequence>
<comment type="caution">
    <text evidence="2">The sequence shown here is derived from an EMBL/GenBank/DDBJ whole genome shotgun (WGS) entry which is preliminary data.</text>
</comment>
<feature type="compositionally biased region" description="Basic and acidic residues" evidence="1">
    <location>
        <begin position="22"/>
        <end position="36"/>
    </location>
</feature>
<feature type="region of interest" description="Disordered" evidence="1">
    <location>
        <begin position="1"/>
        <end position="46"/>
    </location>
</feature>
<organism evidence="2 3">
    <name type="scientific">Symbiochloris irregularis</name>
    <dbReference type="NCBI Taxonomy" id="706552"/>
    <lineage>
        <taxon>Eukaryota</taxon>
        <taxon>Viridiplantae</taxon>
        <taxon>Chlorophyta</taxon>
        <taxon>core chlorophytes</taxon>
        <taxon>Trebouxiophyceae</taxon>
        <taxon>Trebouxiales</taxon>
        <taxon>Trebouxiaceae</taxon>
        <taxon>Symbiochloris</taxon>
    </lineage>
</organism>
<protein>
    <submittedName>
        <fullName evidence="2">Uncharacterized protein</fullName>
    </submittedName>
</protein>
<dbReference type="AlphaFoldDB" id="A0AAW1NHL6"/>
<gene>
    <name evidence="2" type="ORF">WJX73_008702</name>
</gene>
<dbReference type="PANTHER" id="PTHR13109:SF7">
    <property type="entry name" value="NEUROCHONDRIN"/>
    <property type="match status" value="1"/>
</dbReference>
<feature type="compositionally biased region" description="Polar residues" evidence="1">
    <location>
        <begin position="8"/>
        <end position="21"/>
    </location>
</feature>
<name>A0AAW1NHL6_9CHLO</name>
<keyword evidence="3" id="KW-1185">Reference proteome</keyword>
<reference evidence="2 3" key="1">
    <citation type="journal article" date="2024" name="Nat. Commun.">
        <title>Phylogenomics reveals the evolutionary origins of lichenization in chlorophyte algae.</title>
        <authorList>
            <person name="Puginier C."/>
            <person name="Libourel C."/>
            <person name="Otte J."/>
            <person name="Skaloud P."/>
            <person name="Haon M."/>
            <person name="Grisel S."/>
            <person name="Petersen M."/>
            <person name="Berrin J.G."/>
            <person name="Delaux P.M."/>
            <person name="Dal Grande F."/>
            <person name="Keller J."/>
        </authorList>
    </citation>
    <scope>NUCLEOTIDE SEQUENCE [LARGE SCALE GENOMIC DNA]</scope>
    <source>
        <strain evidence="2 3">SAG 2036</strain>
    </source>
</reference>
<evidence type="ECO:0000313" key="2">
    <source>
        <dbReference type="EMBL" id="KAK9786678.1"/>
    </source>
</evidence>